<feature type="chain" id="PRO_5040759202" evidence="1">
    <location>
        <begin position="19"/>
        <end position="427"/>
    </location>
</feature>
<proteinExistence type="predicted"/>
<keyword evidence="3" id="KW-1185">Reference proteome</keyword>
<evidence type="ECO:0000313" key="2">
    <source>
        <dbReference type="EMBL" id="MCB5160929.1"/>
    </source>
</evidence>
<dbReference type="Pfam" id="PF13729">
    <property type="entry name" value="TraF_2"/>
    <property type="match status" value="1"/>
</dbReference>
<name>A0A9X1IK07_9GAMM</name>
<feature type="signal peptide" evidence="1">
    <location>
        <begin position="1"/>
        <end position="18"/>
    </location>
</feature>
<evidence type="ECO:0000313" key="3">
    <source>
        <dbReference type="Proteomes" id="UP001139095"/>
    </source>
</evidence>
<dbReference type="AlphaFoldDB" id="A0A9X1IK07"/>
<dbReference type="RefSeq" id="WP_226753311.1">
    <property type="nucleotide sequence ID" value="NZ_JAJATW010000003.1"/>
</dbReference>
<organism evidence="2 3">
    <name type="scientific">Marinomonas algarum</name>
    <dbReference type="NCBI Taxonomy" id="2883105"/>
    <lineage>
        <taxon>Bacteria</taxon>
        <taxon>Pseudomonadati</taxon>
        <taxon>Pseudomonadota</taxon>
        <taxon>Gammaproteobacteria</taxon>
        <taxon>Oceanospirillales</taxon>
        <taxon>Oceanospirillaceae</taxon>
        <taxon>Marinomonas</taxon>
    </lineage>
</organism>
<sequence>MKKLVLVSTSLFSTALFAAMPVNQPTGSSFTLSNAPNQRALSTAFANPAAPFIVVNQEVDDSFRFGILGPLSIGVEMGDVSDLGDQVEEVEDLLDATYTDFNEANSALNRANEILDGIGDTAYIKTTASMQIPFMPVIYKTKNSGAFMIDASLSGVAKGSLLAGDVKVNSTNDGLTTKSSFYAQTATDLQIGFGYSQSMWEHEKGMLIGGVKANLHDISMGRASVSLSDDDVDAGDAISDSISDDAVSSTGVGLDLGVLWVSNNYQAGLTIANINEPEFDGAIIDQTCGTQSCNDASSLVSAGKLDASDKYVMEMQSTVDFAISTKGKQFTIGMSYDTNAVQDAVGDEYQWATTSLSYYGDSHFLPGIRVGMRQNMAGTELSYATFGLTILKRLNIDLAVALDTVEDEEGDELPRSGYFSIGYDTAF</sequence>
<protein>
    <submittedName>
        <fullName evidence="2">Conjugal transfer protein TraF</fullName>
    </submittedName>
</protein>
<dbReference type="InterPro" id="IPR032811">
    <property type="entry name" value="Put_conjugal_transfer"/>
</dbReference>
<evidence type="ECO:0000256" key="1">
    <source>
        <dbReference type="SAM" id="SignalP"/>
    </source>
</evidence>
<dbReference type="Proteomes" id="UP001139095">
    <property type="component" value="Unassembled WGS sequence"/>
</dbReference>
<reference evidence="2" key="1">
    <citation type="submission" date="2021-10" db="EMBL/GenBank/DDBJ databases">
        <title>Marinomonas pontica sp. nov., isolated from the Black Sea.</title>
        <authorList>
            <person name="Zhao L.-H."/>
            <person name="Xue J.-H."/>
        </authorList>
    </citation>
    <scope>NUCLEOTIDE SEQUENCE</scope>
    <source>
        <strain evidence="2">E8</strain>
    </source>
</reference>
<keyword evidence="1" id="KW-0732">Signal</keyword>
<dbReference type="EMBL" id="JAJATW010000003">
    <property type="protein sequence ID" value="MCB5160929.1"/>
    <property type="molecule type" value="Genomic_DNA"/>
</dbReference>
<gene>
    <name evidence="2" type="ORF">LG368_03330</name>
</gene>
<accession>A0A9X1IK07</accession>
<comment type="caution">
    <text evidence="2">The sequence shown here is derived from an EMBL/GenBank/DDBJ whole genome shotgun (WGS) entry which is preliminary data.</text>
</comment>